<evidence type="ECO:0000313" key="1">
    <source>
        <dbReference type="EMBL" id="MBP2201265.1"/>
    </source>
</evidence>
<name>A0A8J7RGV8_METVO</name>
<dbReference type="Gene3D" id="2.160.20.10">
    <property type="entry name" value="Single-stranded right-handed beta-helix, Pectin lyase-like"/>
    <property type="match status" value="1"/>
</dbReference>
<dbReference type="InterPro" id="IPR012334">
    <property type="entry name" value="Pectin_lyas_fold"/>
</dbReference>
<comment type="caution">
    <text evidence="1">The sequence shown here is derived from an EMBL/GenBank/DDBJ whole genome shotgun (WGS) entry which is preliminary data.</text>
</comment>
<proteinExistence type="predicted"/>
<dbReference type="SUPFAM" id="SSF51126">
    <property type="entry name" value="Pectin lyase-like"/>
    <property type="match status" value="1"/>
</dbReference>
<evidence type="ECO:0000313" key="2">
    <source>
        <dbReference type="Proteomes" id="UP000740329"/>
    </source>
</evidence>
<reference evidence="1" key="1">
    <citation type="submission" date="2021-03" db="EMBL/GenBank/DDBJ databases">
        <title>Genomic Encyclopedia of Type Strains, Phase IV (KMG-V): Genome sequencing to study the core and pangenomes of soil and plant-associated prokaryotes.</title>
        <authorList>
            <person name="Whitman W."/>
        </authorList>
    </citation>
    <scope>NUCLEOTIDE SEQUENCE</scope>
    <source>
        <strain evidence="1">C4</strain>
    </source>
</reference>
<dbReference type="InterPro" id="IPR006626">
    <property type="entry name" value="PbH1"/>
</dbReference>
<dbReference type="OrthoDB" id="62381at2157"/>
<dbReference type="InterPro" id="IPR011050">
    <property type="entry name" value="Pectin_lyase_fold/virulence"/>
</dbReference>
<protein>
    <recommendedName>
        <fullName evidence="3">Right handed beta helix domain-containing protein</fullName>
    </recommendedName>
</protein>
<gene>
    <name evidence="1" type="ORF">J3E07_000663</name>
</gene>
<dbReference type="Proteomes" id="UP000740329">
    <property type="component" value="Unassembled WGS sequence"/>
</dbReference>
<dbReference type="RefSeq" id="WP_209590715.1">
    <property type="nucleotide sequence ID" value="NZ_JAGGMU010000001.1"/>
</dbReference>
<organism evidence="1 2">
    <name type="scientific">Methanococcus voltae</name>
    <dbReference type="NCBI Taxonomy" id="2188"/>
    <lineage>
        <taxon>Archaea</taxon>
        <taxon>Methanobacteriati</taxon>
        <taxon>Methanobacteriota</taxon>
        <taxon>Methanomada group</taxon>
        <taxon>Methanococci</taxon>
        <taxon>Methanococcales</taxon>
        <taxon>Methanococcaceae</taxon>
        <taxon>Methanococcus</taxon>
    </lineage>
</organism>
<sequence>MKKNNFLGGNLRIMTYVLCLLCVLNVCMAVDPNYNPNPAPAPVYSDVLNVTDSTYSWIDEHDSIINTTISANPLRDAINVAHNYNTIYVAPGLYNGDITINKPLTILGATHDIQKDNDYTVPENYNWNTTMESVIRSTNPGADGITVDIANTDDVVFKGFIIDNLYTETSNRQLLRVIADSTNINNITIQNNIIGPNTNLDDPENKGRMGLYIVPHYGNNSITNSTFSRNKIFGSGGNGNNIFIWGDYLGDPAGDLYGTVIEYNDIYGSRRSGIEIAGAIKNIIIRNNDIHDNGNEGDDTQGSNYKYGNGIALIRIGSEKTKNNVLPMKNVSIYNNNIYNNKQFGIYAGPFIKDVLIQNNIFKNNNWDDIQIDLKENYHGGVSPVYNITSNITFTENNMEDFTRVTVNGVPNNNFMLNATHCYWGTINYPEIIDKINGNVEILPYYLSKNMNSLIRITDKVNYEFTTISEICEEKGYENNLDEVNKDNYQNFSNLYFKNEYGKLTITDSINITSEFKNQLKNINELIKIENQNMTLLKTSGFENKFENKSANIEFYNVDEILYGMTEEEIEDHMVVILQNNTLVQQKRMRISNITITSHAKDKPLSFTIDKFNTVLIDTEPPVIDGKISPNGINTTNTVINLTCKVSDNIEVNNQSLKVTVEGYETWNITNRNGLIHWITFTSTKPVGSYKVSFEVLDICTNKGYDNLTFNVINTTTTEKLGNINLSSEVWDEIENESEDIETENHTNYKTTKIKFKIKNANDNSKKNRTLIIPNVANVSIPITNETLLNMSNVAEVASNMNYSNVTNESQMENVTKNLENNIKIILNAGFNISNISSETKKEDNELQSKLKIIANNTTEKGFLILQIPKGDLEIKGIYATQNGTKYELKLNDVGSTIGWYTIVDDTIVEITVVKDPEIDVIFKKVLESIIIDTTQPNSYGSGSSRGSGIVDEISDPQLQLSKMITSFMTNSVVVAGSEIDVGYGKYLTTNVCRTQGMSISNITVNSDMVIVGGPVVNLYAKTYQNRFAERITNEYPGIGKGYIQIQKINNHTVYYIAGSDRTGTRVAIEYFRQMEEEPSLPLLVERYGDTYKVTY</sequence>
<evidence type="ECO:0008006" key="3">
    <source>
        <dbReference type="Google" id="ProtNLM"/>
    </source>
</evidence>
<dbReference type="EMBL" id="JAGGMV010000001">
    <property type="protein sequence ID" value="MBP2201265.1"/>
    <property type="molecule type" value="Genomic_DNA"/>
</dbReference>
<dbReference type="AlphaFoldDB" id="A0A8J7RGV8"/>
<dbReference type="SMART" id="SM00710">
    <property type="entry name" value="PbH1"/>
    <property type="match status" value="6"/>
</dbReference>
<accession>A0A8J7RGV8</accession>